<keyword evidence="3" id="KW-0547">Nucleotide-binding</keyword>
<dbReference type="GO" id="GO:0003689">
    <property type="term" value="F:DNA clamp loader activity"/>
    <property type="evidence" value="ECO:0007669"/>
    <property type="project" value="TreeGrafter"/>
</dbReference>
<dbReference type="InterPro" id="IPR027417">
    <property type="entry name" value="P-loop_NTPase"/>
</dbReference>
<dbReference type="GO" id="GO:0033314">
    <property type="term" value="P:mitotic DNA replication checkpoint signaling"/>
    <property type="evidence" value="ECO:0007669"/>
    <property type="project" value="TreeGrafter"/>
</dbReference>
<dbReference type="PANTHER" id="PTHR12172">
    <property type="entry name" value="CELL CYCLE CHECKPOINT PROTEIN RAD17"/>
    <property type="match status" value="1"/>
</dbReference>
<dbReference type="VEuPathDB" id="VectorBase:MDOMA2_016493"/>
<dbReference type="InterPro" id="IPR004582">
    <property type="entry name" value="Checkpoint_prot_Rad17_Rad24"/>
</dbReference>
<dbReference type="EnsemblMetazoa" id="MDOA006746-RA">
    <property type="protein sequence ID" value="MDOA006746-PA"/>
    <property type="gene ID" value="MDOA006746"/>
</dbReference>
<evidence type="ECO:0000256" key="1">
    <source>
        <dbReference type="ARBA" id="ARBA00004123"/>
    </source>
</evidence>
<sequence>MPVLFGLFAMNTRKKTWVKSVFSQLPPETNNNSVASPSLVDKQKPKRSLRSKARNDHTQDVTAVVNLDSDEEDSKQQQMESNVIQTNACITNENWIDLYAPKKIEELAVHPKKIQELEQWLKHCEIMKKKKQPVQLCLLTGPSGCGKTAAVQVLAKDMKFTIQEWTNPVDQDMIYNLGDQVFGESNFTSSQVDAFKAFLFKASRYRSLFEIAGNDRRLLLVEDFPNFLLRDPTALEAILDDYVIYGRAPLIFIVTDTKRRGLNLSYNIFNDQLKQKFLINHISLNPVAATIMQNAMKRFCSLMRHPPYNELYRPPSTDLIDSIILSAQGDIRNALINLHFSSLKGAPQLQTKPLECSQESTQDNSKKTSRKRKHQSTLKSVGRDETVTMMHALGRIFNPKFTESNGLLHAPADIAQAFVTEPKKFVDFIHANYLPHFSDIETVVDAANGLSLCDLILNEYREDTLALSGLDLGVRNVMLANRNPVSGWMPVKGPKRLNTDNASIIPAKASTFLPPHHNISKSQYAIEYKTFVNIASASN</sequence>
<keyword evidence="7" id="KW-0131">Cell cycle</keyword>
<evidence type="ECO:0000313" key="9">
    <source>
        <dbReference type="EnsemblMetazoa" id="MDOA006746-PA"/>
    </source>
</evidence>
<evidence type="ECO:0000256" key="2">
    <source>
        <dbReference type="ARBA" id="ARBA00006168"/>
    </source>
</evidence>
<dbReference type="GO" id="GO:0005524">
    <property type="term" value="F:ATP binding"/>
    <property type="evidence" value="ECO:0007669"/>
    <property type="project" value="UniProtKB-KW"/>
</dbReference>
<gene>
    <name evidence="9" type="primary">101899696</name>
</gene>
<evidence type="ECO:0000256" key="4">
    <source>
        <dbReference type="ARBA" id="ARBA00022763"/>
    </source>
</evidence>
<dbReference type="PANTHER" id="PTHR12172:SF0">
    <property type="entry name" value="CELL CYCLE CHECKPOINT PROTEIN RAD17"/>
    <property type="match status" value="1"/>
</dbReference>
<comment type="subcellular location">
    <subcellularLocation>
        <location evidence="1">Nucleus</location>
    </subcellularLocation>
</comment>
<evidence type="ECO:0008006" key="10">
    <source>
        <dbReference type="Google" id="ProtNLM"/>
    </source>
</evidence>
<dbReference type="STRING" id="7370.A0A1I8MN85"/>
<dbReference type="GO" id="GO:0006281">
    <property type="term" value="P:DNA repair"/>
    <property type="evidence" value="ECO:0007669"/>
    <property type="project" value="InterPro"/>
</dbReference>
<dbReference type="GO" id="GO:0000077">
    <property type="term" value="P:DNA damage checkpoint signaling"/>
    <property type="evidence" value="ECO:0007669"/>
    <property type="project" value="TreeGrafter"/>
</dbReference>
<keyword evidence="5" id="KW-0067">ATP-binding</keyword>
<comment type="similarity">
    <text evidence="2">Belongs to the rad17/RAD24 family.</text>
</comment>
<evidence type="ECO:0000256" key="3">
    <source>
        <dbReference type="ARBA" id="ARBA00022741"/>
    </source>
</evidence>
<dbReference type="GO" id="GO:0003682">
    <property type="term" value="F:chromatin binding"/>
    <property type="evidence" value="ECO:0007669"/>
    <property type="project" value="TreeGrafter"/>
</dbReference>
<evidence type="ECO:0000256" key="7">
    <source>
        <dbReference type="ARBA" id="ARBA00023306"/>
    </source>
</evidence>
<dbReference type="eggNOG" id="KOG1970">
    <property type="taxonomic scope" value="Eukaryota"/>
</dbReference>
<dbReference type="RefSeq" id="XP_005185194.2">
    <property type="nucleotide sequence ID" value="XM_005185137.4"/>
</dbReference>
<evidence type="ECO:0000256" key="8">
    <source>
        <dbReference type="SAM" id="MobiDB-lite"/>
    </source>
</evidence>
<feature type="region of interest" description="Disordered" evidence="8">
    <location>
        <begin position="26"/>
        <end position="62"/>
    </location>
</feature>
<feature type="compositionally biased region" description="Polar residues" evidence="8">
    <location>
        <begin position="26"/>
        <end position="36"/>
    </location>
</feature>
<dbReference type="KEGG" id="mde:101899696"/>
<keyword evidence="6" id="KW-0539">Nucleus</keyword>
<dbReference type="OrthoDB" id="10265971at2759"/>
<dbReference type="GO" id="GO:0005634">
    <property type="term" value="C:nucleus"/>
    <property type="evidence" value="ECO:0007669"/>
    <property type="project" value="UniProtKB-SubCell"/>
</dbReference>
<reference evidence="9" key="1">
    <citation type="submission" date="2020-05" db="UniProtKB">
        <authorList>
            <consortium name="EnsemblMetazoa"/>
        </authorList>
    </citation>
    <scope>IDENTIFICATION</scope>
    <source>
        <strain evidence="9">Aabys</strain>
    </source>
</reference>
<dbReference type="Pfam" id="PF03215">
    <property type="entry name" value="Rad17"/>
    <property type="match status" value="1"/>
</dbReference>
<dbReference type="AlphaFoldDB" id="A0A1I8MN85"/>
<evidence type="ECO:0000256" key="5">
    <source>
        <dbReference type="ARBA" id="ARBA00022840"/>
    </source>
</evidence>
<dbReference type="Gene3D" id="3.40.50.300">
    <property type="entry name" value="P-loop containing nucleotide triphosphate hydrolases"/>
    <property type="match status" value="1"/>
</dbReference>
<protein>
    <recommendedName>
        <fullName evidence="10">Cell cycle checkpoint protein RAD17</fullName>
    </recommendedName>
</protein>
<dbReference type="SUPFAM" id="SSF52540">
    <property type="entry name" value="P-loop containing nucleoside triphosphate hydrolases"/>
    <property type="match status" value="1"/>
</dbReference>
<keyword evidence="4" id="KW-0227">DNA damage</keyword>
<organism evidence="9">
    <name type="scientific">Musca domestica</name>
    <name type="common">House fly</name>
    <dbReference type="NCBI Taxonomy" id="7370"/>
    <lineage>
        <taxon>Eukaryota</taxon>
        <taxon>Metazoa</taxon>
        <taxon>Ecdysozoa</taxon>
        <taxon>Arthropoda</taxon>
        <taxon>Hexapoda</taxon>
        <taxon>Insecta</taxon>
        <taxon>Pterygota</taxon>
        <taxon>Neoptera</taxon>
        <taxon>Endopterygota</taxon>
        <taxon>Diptera</taxon>
        <taxon>Brachycera</taxon>
        <taxon>Muscomorpha</taxon>
        <taxon>Muscoidea</taxon>
        <taxon>Muscidae</taxon>
        <taxon>Musca</taxon>
    </lineage>
</organism>
<feature type="compositionally biased region" description="Basic residues" evidence="8">
    <location>
        <begin position="367"/>
        <end position="376"/>
    </location>
</feature>
<name>A0A1I8MN85_MUSDO</name>
<evidence type="ECO:0000256" key="6">
    <source>
        <dbReference type="ARBA" id="ARBA00023242"/>
    </source>
</evidence>
<feature type="region of interest" description="Disordered" evidence="8">
    <location>
        <begin position="351"/>
        <end position="381"/>
    </location>
</feature>
<proteinExistence type="inferred from homology"/>
<accession>A0A1I8MN85</accession>
<dbReference type="VEuPathDB" id="VectorBase:MDOA006746"/>